<accession>A0A419S7U0</accession>
<sequence length="214" mass="24789">MENIIESFKEMVLDKAFPCVAAKDALKKGNVQILTATHLACPHDDQRILDFIYDFIKKFRKQDKGFHSVVILFPHTQPLSEVEFEAYLFQRLKALRALDAKHFAYDPRVSDNPQAKNFSFSLMEEAFFIIGLHPGSSRPARQSPVPAIVFNPHVQFERLRDEERYEKMKAIVRKKDVEYSGSTNPMLMDFGDRSEVYQYSGRQYASGERCPFNL</sequence>
<dbReference type="AlphaFoldDB" id="A0A419S7U0"/>
<proteinExistence type="predicted"/>
<evidence type="ECO:0000313" key="1">
    <source>
        <dbReference type="EMBL" id="RKD17496.1"/>
    </source>
</evidence>
<keyword evidence="2" id="KW-1185">Reference proteome</keyword>
<dbReference type="NCBIfam" id="NF041366">
    <property type="entry name" value="GntA_guanitoxin"/>
    <property type="match status" value="1"/>
</dbReference>
<comment type="caution">
    <text evidence="1">The sequence shown here is derived from an EMBL/GenBank/DDBJ whole genome shotgun (WGS) entry which is preliminary data.</text>
</comment>
<protein>
    <recommendedName>
        <fullName evidence="3">YqcI/YcgG family protein</fullName>
    </recommendedName>
</protein>
<dbReference type="Proteomes" id="UP000283433">
    <property type="component" value="Unassembled WGS sequence"/>
</dbReference>
<dbReference type="Pfam" id="PF08892">
    <property type="entry name" value="YqcI_YcgG"/>
    <property type="match status" value="1"/>
</dbReference>
<dbReference type="OrthoDB" id="283514at2"/>
<evidence type="ECO:0008006" key="3">
    <source>
        <dbReference type="Google" id="ProtNLM"/>
    </source>
</evidence>
<dbReference type="PANTHER" id="PTHR40045:SF1">
    <property type="entry name" value="YQCI_YCGG FAMILY PROTEIN"/>
    <property type="match status" value="1"/>
</dbReference>
<evidence type="ECO:0000313" key="2">
    <source>
        <dbReference type="Proteomes" id="UP000283433"/>
    </source>
</evidence>
<reference evidence="1 2" key="1">
    <citation type="submission" date="2016-07" db="EMBL/GenBank/DDBJ databases">
        <title>Genome of Pelobium manganitolerans.</title>
        <authorList>
            <person name="Wu S."/>
            <person name="Wang G."/>
        </authorList>
    </citation>
    <scope>NUCLEOTIDE SEQUENCE [LARGE SCALE GENOMIC DNA]</scope>
    <source>
        <strain evidence="1 2">YS-25</strain>
    </source>
</reference>
<dbReference type="InterPro" id="IPR014988">
    <property type="entry name" value="Uncharacterised_YqcI/YcgG"/>
</dbReference>
<name>A0A419S7U0_9SPHI</name>
<organism evidence="1 2">
    <name type="scientific">Pelobium manganitolerans</name>
    <dbReference type="NCBI Taxonomy" id="1842495"/>
    <lineage>
        <taxon>Bacteria</taxon>
        <taxon>Pseudomonadati</taxon>
        <taxon>Bacteroidota</taxon>
        <taxon>Sphingobacteriia</taxon>
        <taxon>Sphingobacteriales</taxon>
        <taxon>Sphingobacteriaceae</taxon>
        <taxon>Pelobium</taxon>
    </lineage>
</organism>
<dbReference type="PANTHER" id="PTHR40045">
    <property type="entry name" value="YCGG FAMILY PROTEIN"/>
    <property type="match status" value="1"/>
</dbReference>
<dbReference type="EMBL" id="MBTA01000010">
    <property type="protein sequence ID" value="RKD17496.1"/>
    <property type="molecule type" value="Genomic_DNA"/>
</dbReference>
<gene>
    <name evidence="1" type="ORF">BCY91_16910</name>
</gene>